<gene>
    <name evidence="1" type="ORF">BKD89_04745</name>
</gene>
<proteinExistence type="predicted"/>
<evidence type="ECO:0000313" key="2">
    <source>
        <dbReference type="Proteomes" id="UP000273278"/>
    </source>
</evidence>
<evidence type="ECO:0000313" key="1">
    <source>
        <dbReference type="EMBL" id="AYQ55111.1"/>
    </source>
</evidence>
<dbReference type="RefSeq" id="WP_015504851.1">
    <property type="nucleotide sequence ID" value="NZ_CAYAYB010000022.1"/>
</dbReference>
<dbReference type="GeneID" id="41321749"/>
<dbReference type="EMBL" id="CP017686">
    <property type="protein sequence ID" value="AYQ55111.1"/>
    <property type="molecule type" value="Genomic_DNA"/>
</dbReference>
<dbReference type="AlphaFoldDB" id="A0A3G3IH67"/>
<dbReference type="Proteomes" id="UP000273278">
    <property type="component" value="Chromosome"/>
</dbReference>
<organism evidence="1 2">
    <name type="scientific">Methanomethylophilus alvi</name>
    <dbReference type="NCBI Taxonomy" id="1291540"/>
    <lineage>
        <taxon>Archaea</taxon>
        <taxon>Methanobacteriati</taxon>
        <taxon>Thermoplasmatota</taxon>
        <taxon>Thermoplasmata</taxon>
        <taxon>Methanomassiliicoccales</taxon>
        <taxon>Methanomethylophilaceae</taxon>
        <taxon>Methanomethylophilus</taxon>
    </lineage>
</organism>
<sequence length="79" mass="8333">MTEAYDIGLDIEKTAFESVSDQAYGRIPEHYCPSEDDGSCGEFADAVGTTVGGRDVLADVCGKYQMGVPCISHTPGAAR</sequence>
<reference evidence="1 2" key="1">
    <citation type="submission" date="2016-10" db="EMBL/GenBank/DDBJ databases">
        <title>Complete genome of the TMA-utilizing, human hosted archaeon Methanomethylophilus alvus Gen. nov, sp. nov., strain Mx-05, derived from a pure culture.</title>
        <authorList>
            <person name="Brugere J.-F."/>
            <person name="Ben Hania W."/>
            <person name="Chaudhary P.P."/>
            <person name="Gaci N."/>
            <person name="Borrel G."/>
            <person name="Cao Van Tuat L."/>
            <person name="Fardeau M.-L."/>
            <person name="Harris H.M.B."/>
            <person name="O'Toole P.W."/>
            <person name="Ollivier B."/>
        </authorList>
    </citation>
    <scope>NUCLEOTIDE SEQUENCE [LARGE SCALE GENOMIC DNA]</scope>
    <source>
        <strain evidence="1 2">Mx-05</strain>
    </source>
</reference>
<protein>
    <submittedName>
        <fullName evidence="1">Uncharacterized protein</fullName>
    </submittedName>
</protein>
<name>A0A3G3IH67_9ARCH</name>
<accession>A0A3G3IH67</accession>